<keyword evidence="2" id="KW-0863">Zinc-finger</keyword>
<dbReference type="Proteomes" id="UP000054007">
    <property type="component" value="Unassembled WGS sequence"/>
</dbReference>
<sequence length="266" mass="28698">MATSAMLDVGRQCNQSNCHQVDFLPIRCSCTAYFCRDHITPDAHECPTHVSSNTSSPSGAQPLDRCSLEHCEKPSLGAFAAEEAKKDALCTRCRLAFCAEHRYPDVHACTPSSGSEHTRENSKARALLTKHFGVGTAKTATSSSTPSASSSTSPKSVQVKKVEMMKMRHKAVPADPKDKPASVPAATRLHVRVRVEDGEDERIFWLKKTTVAGKALDLLAAAMKVKMTSPTGLFVDQGGVDSNKLDNGSTLASQVEEGDVLRIRTL</sequence>
<protein>
    <recommendedName>
        <fullName evidence="5">AN1-type domain-containing protein</fullName>
    </recommendedName>
</protein>
<evidence type="ECO:0000256" key="4">
    <source>
        <dbReference type="SAM" id="MobiDB-lite"/>
    </source>
</evidence>
<proteinExistence type="predicted"/>
<evidence type="ECO:0000256" key="1">
    <source>
        <dbReference type="ARBA" id="ARBA00022723"/>
    </source>
</evidence>
<evidence type="ECO:0000256" key="2">
    <source>
        <dbReference type="ARBA" id="ARBA00022771"/>
    </source>
</evidence>
<keyword evidence="1" id="KW-0479">Metal-binding</keyword>
<feature type="compositionally biased region" description="Low complexity" evidence="4">
    <location>
        <begin position="136"/>
        <end position="156"/>
    </location>
</feature>
<dbReference type="AlphaFoldDB" id="A0A0D7BGB3"/>
<dbReference type="PANTHER" id="PTHR14677:SF40">
    <property type="entry name" value="CDC48-ASSOCIATED UBIQUITIN-LIKE_ZINC FINGER PROTEIN 1"/>
    <property type="match status" value="1"/>
</dbReference>
<dbReference type="Gene3D" id="4.10.1110.10">
    <property type="entry name" value="AN1-like Zinc finger"/>
    <property type="match status" value="2"/>
</dbReference>
<feature type="domain" description="AN1-type" evidence="5">
    <location>
        <begin position="13"/>
        <end position="51"/>
    </location>
</feature>
<evidence type="ECO:0000259" key="5">
    <source>
        <dbReference type="SMART" id="SM00154"/>
    </source>
</evidence>
<name>A0A0D7BGB3_9AGAR</name>
<dbReference type="Pfam" id="PF01428">
    <property type="entry name" value="zf-AN1"/>
    <property type="match status" value="1"/>
</dbReference>
<evidence type="ECO:0000256" key="3">
    <source>
        <dbReference type="ARBA" id="ARBA00022833"/>
    </source>
</evidence>
<dbReference type="OrthoDB" id="431929at2759"/>
<dbReference type="GO" id="GO:0008270">
    <property type="term" value="F:zinc ion binding"/>
    <property type="evidence" value="ECO:0007669"/>
    <property type="project" value="UniProtKB-KW"/>
</dbReference>
<organism evidence="6 7">
    <name type="scientific">Cylindrobasidium torrendii FP15055 ss-10</name>
    <dbReference type="NCBI Taxonomy" id="1314674"/>
    <lineage>
        <taxon>Eukaryota</taxon>
        <taxon>Fungi</taxon>
        <taxon>Dikarya</taxon>
        <taxon>Basidiomycota</taxon>
        <taxon>Agaricomycotina</taxon>
        <taxon>Agaricomycetes</taxon>
        <taxon>Agaricomycetidae</taxon>
        <taxon>Agaricales</taxon>
        <taxon>Marasmiineae</taxon>
        <taxon>Physalacriaceae</taxon>
        <taxon>Cylindrobasidium</taxon>
    </lineage>
</organism>
<dbReference type="SUPFAM" id="SSF118310">
    <property type="entry name" value="AN1-like Zinc finger"/>
    <property type="match status" value="2"/>
</dbReference>
<gene>
    <name evidence="6" type="ORF">CYLTODRAFT_372403</name>
</gene>
<feature type="region of interest" description="Disordered" evidence="4">
    <location>
        <begin position="135"/>
        <end position="159"/>
    </location>
</feature>
<dbReference type="InterPro" id="IPR000058">
    <property type="entry name" value="Znf_AN1"/>
</dbReference>
<dbReference type="InterPro" id="IPR035896">
    <property type="entry name" value="AN1-like_Znf"/>
</dbReference>
<dbReference type="PANTHER" id="PTHR14677">
    <property type="entry name" value="ARSENITE INDUCUBLE RNA ASSOCIATED PROTEIN AIP-1-RELATED"/>
    <property type="match status" value="1"/>
</dbReference>
<evidence type="ECO:0000313" key="6">
    <source>
        <dbReference type="EMBL" id="KIY69598.1"/>
    </source>
</evidence>
<dbReference type="STRING" id="1314674.A0A0D7BGB3"/>
<dbReference type="SMART" id="SM00154">
    <property type="entry name" value="ZnF_AN1"/>
    <property type="match status" value="2"/>
</dbReference>
<dbReference type="GO" id="GO:0005737">
    <property type="term" value="C:cytoplasm"/>
    <property type="evidence" value="ECO:0007669"/>
    <property type="project" value="TreeGrafter"/>
</dbReference>
<keyword evidence="7" id="KW-1185">Reference proteome</keyword>
<dbReference type="EMBL" id="KN880481">
    <property type="protein sequence ID" value="KIY69598.1"/>
    <property type="molecule type" value="Genomic_DNA"/>
</dbReference>
<reference evidence="6 7" key="1">
    <citation type="journal article" date="2015" name="Fungal Genet. Biol.">
        <title>Evolution of novel wood decay mechanisms in Agaricales revealed by the genome sequences of Fistulina hepatica and Cylindrobasidium torrendii.</title>
        <authorList>
            <person name="Floudas D."/>
            <person name="Held B.W."/>
            <person name="Riley R."/>
            <person name="Nagy L.G."/>
            <person name="Koehler G."/>
            <person name="Ransdell A.S."/>
            <person name="Younus H."/>
            <person name="Chow J."/>
            <person name="Chiniquy J."/>
            <person name="Lipzen A."/>
            <person name="Tritt A."/>
            <person name="Sun H."/>
            <person name="Haridas S."/>
            <person name="LaButti K."/>
            <person name="Ohm R.A."/>
            <person name="Kues U."/>
            <person name="Blanchette R.A."/>
            <person name="Grigoriev I.V."/>
            <person name="Minto R.E."/>
            <person name="Hibbett D.S."/>
        </authorList>
    </citation>
    <scope>NUCLEOTIDE SEQUENCE [LARGE SCALE GENOMIC DNA]</scope>
    <source>
        <strain evidence="6 7">FP15055 ss-10</strain>
    </source>
</reference>
<keyword evidence="3" id="KW-0862">Zinc</keyword>
<accession>A0A0D7BGB3</accession>
<evidence type="ECO:0000313" key="7">
    <source>
        <dbReference type="Proteomes" id="UP000054007"/>
    </source>
</evidence>
<feature type="domain" description="AN1-type" evidence="5">
    <location>
        <begin position="83"/>
        <end position="114"/>
    </location>
</feature>